<dbReference type="Proteomes" id="UP000030403">
    <property type="component" value="Unassembled WGS sequence"/>
</dbReference>
<dbReference type="PANTHER" id="PTHR37953">
    <property type="entry name" value="UPF0127 PROTEIN MJ1496"/>
    <property type="match status" value="1"/>
</dbReference>
<dbReference type="PANTHER" id="PTHR37953:SF1">
    <property type="entry name" value="UPF0127 PROTEIN MJ1496"/>
    <property type="match status" value="1"/>
</dbReference>
<reference evidence="1 2" key="1">
    <citation type="submission" date="2013-08" db="EMBL/GenBank/DDBJ databases">
        <authorList>
            <person name="Huang J."/>
            <person name="Wang G."/>
        </authorList>
    </citation>
    <scope>NUCLEOTIDE SEQUENCE [LARGE SCALE GENOMIC DNA]</scope>
    <source>
        <strain evidence="1 2">BH030004</strain>
    </source>
</reference>
<evidence type="ECO:0008006" key="3">
    <source>
        <dbReference type="Google" id="ProtNLM"/>
    </source>
</evidence>
<evidence type="ECO:0000313" key="2">
    <source>
        <dbReference type="Proteomes" id="UP000030403"/>
    </source>
</evidence>
<sequence length="123" mass="14291">MKLIDQQDQTNIASQIRTSYNFITRLKGLMFVPDLADDEAMHIKPCHSVHTCFMRFPIDVVYVNEQLEVVAMEENMKPFRFGKLQPRAHSVFEFKAGTIQNKEVYVGQKFLLKQEESEEHGIA</sequence>
<dbReference type="Gene3D" id="2.60.120.1140">
    <property type="entry name" value="Protein of unknown function DUF192"/>
    <property type="match status" value="1"/>
</dbReference>
<dbReference type="InterPro" id="IPR038695">
    <property type="entry name" value="Saro_0823-like_sf"/>
</dbReference>
<dbReference type="OrthoDB" id="9813379at2"/>
<keyword evidence="2" id="KW-1185">Reference proteome</keyword>
<dbReference type="RefSeq" id="WP_027448143.1">
    <property type="nucleotide sequence ID" value="NZ_AVPF01000113.1"/>
</dbReference>
<dbReference type="STRING" id="1385511.GCA_000425225_00711"/>
<dbReference type="InterPro" id="IPR003795">
    <property type="entry name" value="DUF192"/>
</dbReference>
<comment type="caution">
    <text evidence="1">The sequence shown here is derived from an EMBL/GenBank/DDBJ whole genome shotgun (WGS) entry which is preliminary data.</text>
</comment>
<dbReference type="eggNOG" id="COG1430">
    <property type="taxonomic scope" value="Bacteria"/>
</dbReference>
<dbReference type="Pfam" id="PF02643">
    <property type="entry name" value="DUF192"/>
    <property type="match status" value="1"/>
</dbReference>
<name>A0A0A5FRH8_9BACI</name>
<protein>
    <recommendedName>
        <fullName evidence="3">DUF192 domain-containing protein</fullName>
    </recommendedName>
</protein>
<dbReference type="AlphaFoldDB" id="A0A0A5FRH8"/>
<accession>A0A0A5FRH8</accession>
<evidence type="ECO:0000313" key="1">
    <source>
        <dbReference type="EMBL" id="KGX83386.1"/>
    </source>
</evidence>
<dbReference type="EMBL" id="AVPF01000113">
    <property type="protein sequence ID" value="KGX83386.1"/>
    <property type="molecule type" value="Genomic_DNA"/>
</dbReference>
<organism evidence="1 2">
    <name type="scientific">Pontibacillus marinus BH030004 = DSM 16465</name>
    <dbReference type="NCBI Taxonomy" id="1385511"/>
    <lineage>
        <taxon>Bacteria</taxon>
        <taxon>Bacillati</taxon>
        <taxon>Bacillota</taxon>
        <taxon>Bacilli</taxon>
        <taxon>Bacillales</taxon>
        <taxon>Bacillaceae</taxon>
        <taxon>Pontibacillus</taxon>
    </lineage>
</organism>
<proteinExistence type="predicted"/>
<gene>
    <name evidence="1" type="ORF">N783_03855</name>
</gene>